<keyword evidence="7 8" id="KW-0472">Membrane</keyword>
<dbReference type="SUPFAM" id="SSF161098">
    <property type="entry name" value="MetI-like"/>
    <property type="match status" value="1"/>
</dbReference>
<feature type="transmembrane region" description="Helical" evidence="8">
    <location>
        <begin position="92"/>
        <end position="114"/>
    </location>
</feature>
<reference evidence="11" key="1">
    <citation type="submission" date="2016-11" db="EMBL/GenBank/DDBJ databases">
        <authorList>
            <person name="Varghese N."/>
            <person name="Submissions S."/>
        </authorList>
    </citation>
    <scope>NUCLEOTIDE SEQUENCE [LARGE SCALE GENOMIC DNA]</scope>
    <source>
        <strain evidence="11">DSM 100564</strain>
    </source>
</reference>
<keyword evidence="3 8" id="KW-0813">Transport</keyword>
<dbReference type="PANTHER" id="PTHR43848">
    <property type="entry name" value="PUTRESCINE TRANSPORT SYSTEM PERMEASE PROTEIN POTI"/>
    <property type="match status" value="1"/>
</dbReference>
<dbReference type="Gene3D" id="1.10.3720.10">
    <property type="entry name" value="MetI-like"/>
    <property type="match status" value="1"/>
</dbReference>
<evidence type="ECO:0000256" key="4">
    <source>
        <dbReference type="ARBA" id="ARBA00022475"/>
    </source>
</evidence>
<dbReference type="GO" id="GO:0055085">
    <property type="term" value="P:transmembrane transport"/>
    <property type="evidence" value="ECO:0007669"/>
    <property type="project" value="InterPro"/>
</dbReference>
<evidence type="ECO:0000256" key="5">
    <source>
        <dbReference type="ARBA" id="ARBA00022692"/>
    </source>
</evidence>
<proteinExistence type="inferred from homology"/>
<evidence type="ECO:0000256" key="7">
    <source>
        <dbReference type="ARBA" id="ARBA00023136"/>
    </source>
</evidence>
<dbReference type="AlphaFoldDB" id="A0A1M6D8F6"/>
<evidence type="ECO:0000313" key="11">
    <source>
        <dbReference type="Proteomes" id="UP000183982"/>
    </source>
</evidence>
<comment type="subcellular location">
    <subcellularLocation>
        <location evidence="1 8">Cell membrane</location>
        <topology evidence="1 8">Multi-pass membrane protein</topology>
    </subcellularLocation>
</comment>
<evidence type="ECO:0000313" key="10">
    <source>
        <dbReference type="EMBL" id="SHI69441.1"/>
    </source>
</evidence>
<dbReference type="Proteomes" id="UP000183982">
    <property type="component" value="Unassembled WGS sequence"/>
</dbReference>
<evidence type="ECO:0000259" key="9">
    <source>
        <dbReference type="PROSITE" id="PS50928"/>
    </source>
</evidence>
<dbReference type="GO" id="GO:0005886">
    <property type="term" value="C:plasma membrane"/>
    <property type="evidence" value="ECO:0007669"/>
    <property type="project" value="UniProtKB-SubCell"/>
</dbReference>
<keyword evidence="4" id="KW-1003">Cell membrane</keyword>
<evidence type="ECO:0000256" key="1">
    <source>
        <dbReference type="ARBA" id="ARBA00004651"/>
    </source>
</evidence>
<feature type="transmembrane region" description="Helical" evidence="8">
    <location>
        <begin position="49"/>
        <end position="71"/>
    </location>
</feature>
<dbReference type="STRING" id="1470563.SAMN05444000_102255"/>
<dbReference type="InterPro" id="IPR051789">
    <property type="entry name" value="Bact_Polyamine_Transport"/>
</dbReference>
<keyword evidence="5 8" id="KW-0812">Transmembrane</keyword>
<dbReference type="InterPro" id="IPR000515">
    <property type="entry name" value="MetI-like"/>
</dbReference>
<keyword evidence="11" id="KW-1185">Reference proteome</keyword>
<evidence type="ECO:0000256" key="8">
    <source>
        <dbReference type="RuleBase" id="RU363032"/>
    </source>
</evidence>
<dbReference type="PANTHER" id="PTHR43848:SF2">
    <property type="entry name" value="PUTRESCINE TRANSPORT SYSTEM PERMEASE PROTEIN POTI"/>
    <property type="match status" value="1"/>
</dbReference>
<feature type="domain" description="ABC transmembrane type-1" evidence="9">
    <location>
        <begin position="1"/>
        <end position="110"/>
    </location>
</feature>
<dbReference type="PROSITE" id="PS50928">
    <property type="entry name" value="ABC_TM1"/>
    <property type="match status" value="1"/>
</dbReference>
<organism evidence="10 11">
    <name type="scientific">Shimia gijangensis</name>
    <dbReference type="NCBI Taxonomy" id="1470563"/>
    <lineage>
        <taxon>Bacteria</taxon>
        <taxon>Pseudomonadati</taxon>
        <taxon>Pseudomonadota</taxon>
        <taxon>Alphaproteobacteria</taxon>
        <taxon>Rhodobacterales</taxon>
        <taxon>Roseobacteraceae</taxon>
    </lineage>
</organism>
<gene>
    <name evidence="10" type="ORF">SAMN05444000_102255</name>
</gene>
<comment type="similarity">
    <text evidence="2">Belongs to the binding-protein-dependent transport system permease family. CysTW subfamily.</text>
</comment>
<evidence type="ECO:0000256" key="3">
    <source>
        <dbReference type="ARBA" id="ARBA00022448"/>
    </source>
</evidence>
<accession>A0A1M6D8F6</accession>
<protein>
    <submittedName>
        <fullName evidence="10">Binding-protein-dependent transport system inner membrane component</fullName>
    </submittedName>
</protein>
<dbReference type="CDD" id="cd06261">
    <property type="entry name" value="TM_PBP2"/>
    <property type="match status" value="1"/>
</dbReference>
<dbReference type="InterPro" id="IPR035906">
    <property type="entry name" value="MetI-like_sf"/>
</dbReference>
<evidence type="ECO:0000256" key="6">
    <source>
        <dbReference type="ARBA" id="ARBA00022989"/>
    </source>
</evidence>
<name>A0A1M6D8F6_9RHOB</name>
<dbReference type="Pfam" id="PF00528">
    <property type="entry name" value="BPD_transp_1"/>
    <property type="match status" value="1"/>
</dbReference>
<dbReference type="EMBL" id="FQZQ01000002">
    <property type="protein sequence ID" value="SHI69441.1"/>
    <property type="molecule type" value="Genomic_DNA"/>
</dbReference>
<evidence type="ECO:0000256" key="2">
    <source>
        <dbReference type="ARBA" id="ARBA00007069"/>
    </source>
</evidence>
<keyword evidence="6 8" id="KW-1133">Transmembrane helix</keyword>
<sequence length="122" mass="13319">MLGLPFVVMIVGAALRQQDPTLERAARVMGAGPVRAFTTATLPPLTPAIVSSLIFSFFISFDELIFALFVMSGKETLPVRIWSDLQHFINPTIAVVSSIFIIATTLAMITAEILRRRSATQP</sequence>